<reference evidence="1 2" key="1">
    <citation type="submission" date="2006-03" db="EMBL/GenBank/DDBJ databases">
        <title>Complete sequence of chromosome of Nitrobacter hamburgensis X14.</title>
        <authorList>
            <consortium name="US DOE Joint Genome Institute"/>
            <person name="Copeland A."/>
            <person name="Lucas S."/>
            <person name="Lapidus A."/>
            <person name="Barry K."/>
            <person name="Detter J.C."/>
            <person name="Glavina del Rio T."/>
            <person name="Hammon N."/>
            <person name="Israni S."/>
            <person name="Dalin E."/>
            <person name="Tice H."/>
            <person name="Pitluck S."/>
            <person name="Chain P."/>
            <person name="Malfatti S."/>
            <person name="Shin M."/>
            <person name="Vergez L."/>
            <person name="Schmutz J."/>
            <person name="Larimer F."/>
            <person name="Land M."/>
            <person name="Hauser L."/>
            <person name="Kyrpides N."/>
            <person name="Ivanova N."/>
            <person name="Ward B."/>
            <person name="Arp D."/>
            <person name="Klotz M."/>
            <person name="Stein L."/>
            <person name="O'Mullan G."/>
            <person name="Starkenburg S."/>
            <person name="Sayavedra L."/>
            <person name="Poret-Peterson A.T."/>
            <person name="Gentry M.E."/>
            <person name="Bruce D."/>
            <person name="Richardson P."/>
        </authorList>
    </citation>
    <scope>NUCLEOTIDE SEQUENCE [LARGE SCALE GENOMIC DNA]</scope>
    <source>
        <strain evidence="2">DSM 10229 / NCIMB 13809 / X14</strain>
    </source>
</reference>
<evidence type="ECO:0000313" key="1">
    <source>
        <dbReference type="EMBL" id="ABE64481.1"/>
    </source>
</evidence>
<dbReference type="EMBL" id="CP000319">
    <property type="protein sequence ID" value="ABE64481.1"/>
    <property type="molecule type" value="Genomic_DNA"/>
</dbReference>
<evidence type="ECO:0008006" key="3">
    <source>
        <dbReference type="Google" id="ProtNLM"/>
    </source>
</evidence>
<dbReference type="OrthoDB" id="8221126at2"/>
<dbReference type="eggNOG" id="ENOG50316JS">
    <property type="taxonomic scope" value="Bacteria"/>
</dbReference>
<gene>
    <name evidence="1" type="ordered locus">Nham_3757</name>
</gene>
<dbReference type="Proteomes" id="UP000001953">
    <property type="component" value="Chromosome"/>
</dbReference>
<dbReference type="STRING" id="323097.Nham_3757"/>
<dbReference type="HOGENOM" id="CLU_962552_0_0_5"/>
<dbReference type="AlphaFoldDB" id="Q1QH16"/>
<evidence type="ECO:0000313" key="2">
    <source>
        <dbReference type="Proteomes" id="UP000001953"/>
    </source>
</evidence>
<keyword evidence="2" id="KW-1185">Reference proteome</keyword>
<name>Q1QH16_NITHX</name>
<proteinExistence type="predicted"/>
<protein>
    <recommendedName>
        <fullName evidence="3">CobQ/CobB/MinD/ParA nucleotide binding domain-containing protein</fullName>
    </recommendedName>
</protein>
<organism evidence="1 2">
    <name type="scientific">Nitrobacter hamburgensis (strain DSM 10229 / NCIMB 13809 / X14)</name>
    <dbReference type="NCBI Taxonomy" id="323097"/>
    <lineage>
        <taxon>Bacteria</taxon>
        <taxon>Pseudomonadati</taxon>
        <taxon>Pseudomonadota</taxon>
        <taxon>Alphaproteobacteria</taxon>
        <taxon>Hyphomicrobiales</taxon>
        <taxon>Nitrobacteraceae</taxon>
        <taxon>Nitrobacter</taxon>
    </lineage>
</organism>
<dbReference type="KEGG" id="nha:Nham_3757"/>
<accession>Q1QH16</accession>
<dbReference type="RefSeq" id="WP_011512114.1">
    <property type="nucleotide sequence ID" value="NC_007964.1"/>
</dbReference>
<sequence>MTDPITIAAPKTSTAAVAEFVPAYRFLEFVSVASHVGKSTLADFTTQLLVQFGIPIKAIRIESKAARSRQSGDVVHIDTENFAAAARLPGAEAAVLRPVFEIIEAAALDEARPVIVLDWGGGLSSLRAQIYAATQFDSQLSELGMRGLSVVTTTCLSDRMAQARELIELTRDIVPGIDVALLLNRRTGNFAFVDGTEEKRVFRDLMKAAKGLPVIKVPAVSGESWQACQAAGLTMHEVIEMKPTVLRQRFGSESRYLVTAFQMHVAAFWRAAESEMLRVLAGADADPTS</sequence>